<comment type="caution">
    <text evidence="2">The sequence shown here is derived from an EMBL/GenBank/DDBJ whole genome shotgun (WGS) entry which is preliminary data.</text>
</comment>
<dbReference type="InterPro" id="IPR029063">
    <property type="entry name" value="SAM-dependent_MTases_sf"/>
</dbReference>
<sequence>MTSHNSKITEDQIYKGQAVYSKRVLNIYDIAVLGVSNRYIWKCTTPILLDWFNQHVSSNHLELGVGTGYFPDHCHFPSKTPHLKLVDLNQGALGYASERLRRYRPKTQVHDLLKPFDKHSETFDSISLNYVLHCLPGNLQTKAIVFDHILPLLNTNGTVFGSTILQGGVKRNLAASCLMGIYNRKGIFNNTQDDLDTLHNELNARFASVDIRVTGCVARFSAKGY</sequence>
<dbReference type="InterPro" id="IPR013217">
    <property type="entry name" value="Methyltransf_12"/>
</dbReference>
<dbReference type="EMBL" id="JOKG01000004">
    <property type="protein sequence ID" value="KEQ12604.1"/>
    <property type="molecule type" value="Genomic_DNA"/>
</dbReference>
<dbReference type="GO" id="GO:0008168">
    <property type="term" value="F:methyltransferase activity"/>
    <property type="evidence" value="ECO:0007669"/>
    <property type="project" value="UniProtKB-KW"/>
</dbReference>
<organism evidence="2 3">
    <name type="scientific">Endozoicomonas montiporae</name>
    <dbReference type="NCBI Taxonomy" id="1027273"/>
    <lineage>
        <taxon>Bacteria</taxon>
        <taxon>Pseudomonadati</taxon>
        <taxon>Pseudomonadota</taxon>
        <taxon>Gammaproteobacteria</taxon>
        <taxon>Oceanospirillales</taxon>
        <taxon>Endozoicomonadaceae</taxon>
        <taxon>Endozoicomonas</taxon>
    </lineage>
</organism>
<evidence type="ECO:0000313" key="2">
    <source>
        <dbReference type="EMBL" id="KEQ12604.1"/>
    </source>
</evidence>
<dbReference type="GO" id="GO:0032259">
    <property type="term" value="P:methylation"/>
    <property type="evidence" value="ECO:0007669"/>
    <property type="project" value="UniProtKB-KW"/>
</dbReference>
<keyword evidence="3" id="KW-1185">Reference proteome</keyword>
<accession>A0A081N2D1</accession>
<dbReference type="RefSeq" id="WP_034877956.1">
    <property type="nucleotide sequence ID" value="NZ_JOKG01000004.1"/>
</dbReference>
<name>A0A081N2D1_9GAMM</name>
<keyword evidence="2" id="KW-0808">Transferase</keyword>
<dbReference type="PIRSF" id="PIRSF011491">
    <property type="entry name" value="Mtase_YbcY_prd"/>
    <property type="match status" value="1"/>
</dbReference>
<reference evidence="2 3" key="1">
    <citation type="submission" date="2014-06" db="EMBL/GenBank/DDBJ databases">
        <title>Whole Genome Sequences of Three Symbiotic Endozoicomonas Bacteria.</title>
        <authorList>
            <person name="Neave M.J."/>
            <person name="Apprill A."/>
            <person name="Voolstra C.R."/>
        </authorList>
    </citation>
    <scope>NUCLEOTIDE SEQUENCE [LARGE SCALE GENOMIC DNA]</scope>
    <source>
        <strain evidence="2 3">LMG 24815</strain>
    </source>
</reference>
<feature type="domain" description="Methyltransferase type 12" evidence="1">
    <location>
        <begin position="61"/>
        <end position="158"/>
    </location>
</feature>
<keyword evidence="2" id="KW-0489">Methyltransferase</keyword>
<dbReference type="AlphaFoldDB" id="A0A081N2D1"/>
<dbReference type="SUPFAM" id="SSF53335">
    <property type="entry name" value="S-adenosyl-L-methionine-dependent methyltransferases"/>
    <property type="match status" value="1"/>
</dbReference>
<dbReference type="CDD" id="cd02440">
    <property type="entry name" value="AdoMet_MTases"/>
    <property type="match status" value="1"/>
</dbReference>
<proteinExistence type="predicted"/>
<dbReference type="Proteomes" id="UP000028006">
    <property type="component" value="Unassembled WGS sequence"/>
</dbReference>
<protein>
    <submittedName>
        <fullName evidence="2">Methyltransferase type 12</fullName>
    </submittedName>
</protein>
<dbReference type="InterPro" id="IPR016584">
    <property type="entry name" value="MeTrfase_VrtF"/>
</dbReference>
<evidence type="ECO:0000259" key="1">
    <source>
        <dbReference type="Pfam" id="PF08242"/>
    </source>
</evidence>
<dbReference type="Gene3D" id="3.40.50.150">
    <property type="entry name" value="Vaccinia Virus protein VP39"/>
    <property type="match status" value="1"/>
</dbReference>
<dbReference type="eggNOG" id="COG2890">
    <property type="taxonomic scope" value="Bacteria"/>
</dbReference>
<evidence type="ECO:0000313" key="3">
    <source>
        <dbReference type="Proteomes" id="UP000028006"/>
    </source>
</evidence>
<dbReference type="Pfam" id="PF08242">
    <property type="entry name" value="Methyltransf_12"/>
    <property type="match status" value="1"/>
</dbReference>
<gene>
    <name evidence="2" type="ORF">GZ77_19060</name>
</gene>